<proteinExistence type="inferred from homology"/>
<dbReference type="GO" id="GO:0005829">
    <property type="term" value="C:cytosol"/>
    <property type="evidence" value="ECO:0007669"/>
    <property type="project" value="TreeGrafter"/>
</dbReference>
<dbReference type="Pfam" id="PF02922">
    <property type="entry name" value="CBM_48"/>
    <property type="match status" value="1"/>
</dbReference>
<dbReference type="RefSeq" id="WP_249285262.1">
    <property type="nucleotide sequence ID" value="NZ_JACRSO010000003.1"/>
</dbReference>
<evidence type="ECO:0000256" key="8">
    <source>
        <dbReference type="ARBA" id="ARBA00023056"/>
    </source>
</evidence>
<dbReference type="GO" id="GO:0043169">
    <property type="term" value="F:cation binding"/>
    <property type="evidence" value="ECO:0007669"/>
    <property type="project" value="InterPro"/>
</dbReference>
<sequence>MDIQFQSPVFAEKSALFTKGLLYDAYRYLGAHPLDAEKSQWQFVVWAPHAQKAAVVGEFNVWDYEANPMQPIGEGLFAAVIDHLAPGECYKYAFLTPEGKWIYKADPYGQAAQLRPATASCLADASGYAWGDADYLAAHAGQHQRSAPMSIYEVHLSSWRQHEDGSLMTYREIAAQLVDYVQEMGFTHVEFLPVMEYPLDDSWGYQVTGFFSVNSRYGQPEDFKYLVDQLHQAGIGVILDWVPAHFCKDDPGLRRFDGTPIYEHPNPLRGEHPEWGTCIFDYGRPQVRSFLISNAVYWMNEFHIDGLRVDAVSSMLYLDYAREAGHWLPNQYGGRENIEAIAFLRQLNDTVHAQKPSAIMIAEEATAWAMVTKPPYIGGLGFDYKWNMGWMNDTLNFMSMDSVYRKYHHDKLTFSLMYAFSENFILPLDHDEVVHGKKSLLGKMPGDYWQQFASLRLLLGYTFTHPGKKLLFMGTELAPFIEWRFYEGLEWHLLQYEMHRHMQGYVAALNHFYVEHAALWEEDFSWEGFMWLGANDSMHSIISFLRKGRAEQLVVICNFTPVAWEDYRINLPKPGTVEEIFSSDQPGWGGSGVTNTGLLHTQEVLWNDSPYSLQLRVPPLGVSILRYTPDPEPKPKRAPARKNSGAGKKAAKKNTAPDLDIAKGEREPAASPAKPAANIGKKPTAKGRKRAVSSQKKDDKTGIKADPS</sequence>
<organism evidence="14 15">
    <name type="scientific">Luoshenia tenuis</name>
    <dbReference type="NCBI Taxonomy" id="2763654"/>
    <lineage>
        <taxon>Bacteria</taxon>
        <taxon>Bacillati</taxon>
        <taxon>Bacillota</taxon>
        <taxon>Clostridia</taxon>
        <taxon>Christensenellales</taxon>
        <taxon>Christensenellaceae</taxon>
        <taxon>Luoshenia</taxon>
    </lineage>
</organism>
<keyword evidence="9 10" id="KW-0119">Carbohydrate metabolism</keyword>
<evidence type="ECO:0000256" key="6">
    <source>
        <dbReference type="ARBA" id="ARBA00022676"/>
    </source>
</evidence>
<dbReference type="NCBIfam" id="TIGR01515">
    <property type="entry name" value="branching_enzym"/>
    <property type="match status" value="1"/>
</dbReference>
<dbReference type="GO" id="GO:0004553">
    <property type="term" value="F:hydrolase activity, hydrolyzing O-glycosyl compounds"/>
    <property type="evidence" value="ECO:0007669"/>
    <property type="project" value="InterPro"/>
</dbReference>
<dbReference type="InterPro" id="IPR004193">
    <property type="entry name" value="Glyco_hydro_13_N"/>
</dbReference>
<feature type="compositionally biased region" description="Basic and acidic residues" evidence="12">
    <location>
        <begin position="695"/>
        <end position="708"/>
    </location>
</feature>
<dbReference type="SUPFAM" id="SSF81296">
    <property type="entry name" value="E set domains"/>
    <property type="match status" value="1"/>
</dbReference>
<dbReference type="GO" id="GO:0005978">
    <property type="term" value="P:glycogen biosynthetic process"/>
    <property type="evidence" value="ECO:0007669"/>
    <property type="project" value="UniProtKB-UniRule"/>
</dbReference>
<dbReference type="HAMAP" id="MF_00685">
    <property type="entry name" value="GlgB"/>
    <property type="match status" value="1"/>
</dbReference>
<evidence type="ECO:0000256" key="10">
    <source>
        <dbReference type="HAMAP-Rule" id="MF_00685"/>
    </source>
</evidence>
<dbReference type="AlphaFoldDB" id="A0A926HN92"/>
<dbReference type="PANTHER" id="PTHR43651">
    <property type="entry name" value="1,4-ALPHA-GLUCAN-BRANCHING ENZYME"/>
    <property type="match status" value="1"/>
</dbReference>
<dbReference type="EMBL" id="JACRSO010000003">
    <property type="protein sequence ID" value="MBC8529415.1"/>
    <property type="molecule type" value="Genomic_DNA"/>
</dbReference>
<keyword evidence="6 10" id="KW-0328">Glycosyltransferase</keyword>
<comment type="subunit">
    <text evidence="10">Monomer.</text>
</comment>
<feature type="domain" description="Glycosyl hydrolase family 13 catalytic" evidence="13">
    <location>
        <begin position="153"/>
        <end position="513"/>
    </location>
</feature>
<dbReference type="PANTHER" id="PTHR43651:SF3">
    <property type="entry name" value="1,4-ALPHA-GLUCAN-BRANCHING ENZYME"/>
    <property type="match status" value="1"/>
</dbReference>
<dbReference type="PIRSF" id="PIRSF000463">
    <property type="entry name" value="GlgB"/>
    <property type="match status" value="1"/>
</dbReference>
<dbReference type="SMART" id="SM00642">
    <property type="entry name" value="Aamy"/>
    <property type="match status" value="1"/>
</dbReference>
<dbReference type="FunFam" id="3.20.20.80:FF:000003">
    <property type="entry name" value="1,4-alpha-glucan branching enzyme GlgB"/>
    <property type="match status" value="1"/>
</dbReference>
<name>A0A926HN92_9FIRM</name>
<dbReference type="Pfam" id="PF02806">
    <property type="entry name" value="Alpha-amylase_C"/>
    <property type="match status" value="1"/>
</dbReference>
<dbReference type="CDD" id="cd02855">
    <property type="entry name" value="E_set_GBE_prok_N"/>
    <property type="match status" value="1"/>
</dbReference>
<dbReference type="InterPro" id="IPR014756">
    <property type="entry name" value="Ig_E-set"/>
</dbReference>
<dbReference type="InterPro" id="IPR013783">
    <property type="entry name" value="Ig-like_fold"/>
</dbReference>
<evidence type="ECO:0000256" key="2">
    <source>
        <dbReference type="ARBA" id="ARBA00002953"/>
    </source>
</evidence>
<evidence type="ECO:0000256" key="7">
    <source>
        <dbReference type="ARBA" id="ARBA00022679"/>
    </source>
</evidence>
<dbReference type="InterPro" id="IPR044143">
    <property type="entry name" value="GlgB_N_E_set_prok"/>
</dbReference>
<evidence type="ECO:0000259" key="13">
    <source>
        <dbReference type="SMART" id="SM00642"/>
    </source>
</evidence>
<evidence type="ECO:0000256" key="9">
    <source>
        <dbReference type="ARBA" id="ARBA00023277"/>
    </source>
</evidence>
<dbReference type="Gene3D" id="3.20.20.80">
    <property type="entry name" value="Glycosidases"/>
    <property type="match status" value="1"/>
</dbReference>
<comment type="function">
    <text evidence="2 10">Catalyzes the formation of the alpha-1,6-glucosidic linkages in glycogen by scission of a 1,4-alpha-linked oligosaccharide from growing alpha-1,4-glucan chains and the subsequent attachment of the oligosaccharide to the alpha-1,6 position.</text>
</comment>
<evidence type="ECO:0000256" key="12">
    <source>
        <dbReference type="SAM" id="MobiDB-lite"/>
    </source>
</evidence>
<dbReference type="InterPro" id="IPR006047">
    <property type="entry name" value="GH13_cat_dom"/>
</dbReference>
<feature type="active site" description="Proton donor" evidence="10 11">
    <location>
        <position position="363"/>
    </location>
</feature>
<dbReference type="GO" id="GO:0003844">
    <property type="term" value="F:1,4-alpha-glucan branching enzyme activity"/>
    <property type="evidence" value="ECO:0007669"/>
    <property type="project" value="UniProtKB-UniRule"/>
</dbReference>
<protein>
    <recommendedName>
        <fullName evidence="10">1,4-alpha-glucan branching enzyme GlgB</fullName>
        <ecNumber evidence="10">2.4.1.18</ecNumber>
    </recommendedName>
    <alternativeName>
        <fullName evidence="10">1,4-alpha-D-glucan:1,4-alpha-D-glucan 6-glucosyl-transferase</fullName>
    </alternativeName>
    <alternativeName>
        <fullName evidence="10">Alpha-(1-&gt;4)-glucan branching enzyme</fullName>
    </alternativeName>
    <alternativeName>
        <fullName evidence="10">Glycogen branching enzyme</fullName>
        <shortName evidence="10">BE</shortName>
    </alternativeName>
</protein>
<evidence type="ECO:0000313" key="14">
    <source>
        <dbReference type="EMBL" id="MBC8529415.1"/>
    </source>
</evidence>
<gene>
    <name evidence="10 14" type="primary">glgB</name>
    <name evidence="14" type="ORF">H8699_08250</name>
</gene>
<dbReference type="SUPFAM" id="SSF51445">
    <property type="entry name" value="(Trans)glycosidases"/>
    <property type="match status" value="1"/>
</dbReference>
<dbReference type="EC" id="2.4.1.18" evidence="10"/>
<dbReference type="Gene3D" id="2.60.40.1180">
    <property type="entry name" value="Golgi alpha-mannosidase II"/>
    <property type="match status" value="1"/>
</dbReference>
<keyword evidence="7 10" id="KW-0808">Transferase</keyword>
<evidence type="ECO:0000256" key="4">
    <source>
        <dbReference type="ARBA" id="ARBA00009000"/>
    </source>
</evidence>
<evidence type="ECO:0000256" key="11">
    <source>
        <dbReference type="PIRSR" id="PIRSR000463-1"/>
    </source>
</evidence>
<feature type="region of interest" description="Disordered" evidence="12">
    <location>
        <begin position="626"/>
        <end position="708"/>
    </location>
</feature>
<accession>A0A926HN92</accession>
<dbReference type="InterPro" id="IPR017853">
    <property type="entry name" value="GH"/>
</dbReference>
<dbReference type="NCBIfam" id="NF003811">
    <property type="entry name" value="PRK05402.1"/>
    <property type="match status" value="1"/>
</dbReference>
<comment type="pathway">
    <text evidence="3 10">Glycan biosynthesis; glycogen biosynthesis.</text>
</comment>
<dbReference type="InterPro" id="IPR013780">
    <property type="entry name" value="Glyco_hydro_b"/>
</dbReference>
<dbReference type="CDD" id="cd11322">
    <property type="entry name" value="AmyAc_Glg_BE"/>
    <property type="match status" value="1"/>
</dbReference>
<dbReference type="FunFam" id="2.60.40.1180:FF:000002">
    <property type="entry name" value="1,4-alpha-glucan branching enzyme GlgB"/>
    <property type="match status" value="1"/>
</dbReference>
<reference evidence="14" key="1">
    <citation type="submission" date="2020-08" db="EMBL/GenBank/DDBJ databases">
        <title>Genome public.</title>
        <authorList>
            <person name="Liu C."/>
            <person name="Sun Q."/>
        </authorList>
    </citation>
    <scope>NUCLEOTIDE SEQUENCE</scope>
    <source>
        <strain evidence="14">NSJ-44</strain>
    </source>
</reference>
<keyword evidence="15" id="KW-1185">Reference proteome</keyword>
<comment type="caution">
    <text evidence="14">The sequence shown here is derived from an EMBL/GenBank/DDBJ whole genome shotgun (WGS) entry which is preliminary data.</text>
</comment>
<comment type="similarity">
    <text evidence="4 10">Belongs to the glycosyl hydrolase 13 family. GlgB subfamily.</text>
</comment>
<evidence type="ECO:0000256" key="3">
    <source>
        <dbReference type="ARBA" id="ARBA00004964"/>
    </source>
</evidence>
<dbReference type="Gene3D" id="2.60.40.10">
    <property type="entry name" value="Immunoglobulins"/>
    <property type="match status" value="1"/>
</dbReference>
<dbReference type="SUPFAM" id="SSF51011">
    <property type="entry name" value="Glycosyl hydrolase domain"/>
    <property type="match status" value="1"/>
</dbReference>
<feature type="active site" description="Nucleophile" evidence="10 11">
    <location>
        <position position="310"/>
    </location>
</feature>
<keyword evidence="8 10" id="KW-0320">Glycogen biosynthesis</keyword>
<evidence type="ECO:0000256" key="5">
    <source>
        <dbReference type="ARBA" id="ARBA00022600"/>
    </source>
</evidence>
<dbReference type="Pfam" id="PF00128">
    <property type="entry name" value="Alpha-amylase"/>
    <property type="match status" value="1"/>
</dbReference>
<keyword evidence="5 10" id="KW-0321">Glycogen metabolism</keyword>
<evidence type="ECO:0000313" key="15">
    <source>
        <dbReference type="Proteomes" id="UP000654279"/>
    </source>
</evidence>
<dbReference type="InterPro" id="IPR037439">
    <property type="entry name" value="Branching_enzy"/>
</dbReference>
<dbReference type="InterPro" id="IPR006407">
    <property type="entry name" value="GlgB"/>
</dbReference>
<dbReference type="Proteomes" id="UP000654279">
    <property type="component" value="Unassembled WGS sequence"/>
</dbReference>
<dbReference type="InterPro" id="IPR006048">
    <property type="entry name" value="A-amylase/branching_C"/>
</dbReference>
<evidence type="ECO:0000256" key="1">
    <source>
        <dbReference type="ARBA" id="ARBA00000826"/>
    </source>
</evidence>
<dbReference type="NCBIfam" id="NF008967">
    <property type="entry name" value="PRK12313.1"/>
    <property type="match status" value="1"/>
</dbReference>
<feature type="compositionally biased region" description="Low complexity" evidence="12">
    <location>
        <begin position="641"/>
        <end position="656"/>
    </location>
</feature>
<comment type="catalytic activity">
    <reaction evidence="1 10">
        <text>Transfers a segment of a (1-&gt;4)-alpha-D-glucan chain to a primary hydroxy group in a similar glucan chain.</text>
        <dbReference type="EC" id="2.4.1.18"/>
    </reaction>
</comment>